<dbReference type="OrthoDB" id="2454520at2"/>
<gene>
    <name evidence="2" type="ORF">P343_16915</name>
</gene>
<dbReference type="eggNOG" id="ENOG5030CDB">
    <property type="taxonomic scope" value="Bacteria"/>
</dbReference>
<dbReference type="PATRIC" id="fig|1395513.3.peg.3432"/>
<keyword evidence="1" id="KW-0812">Transmembrane</keyword>
<organism evidence="2 3">
    <name type="scientific">Sporolactobacillus laevolacticus DSM 442</name>
    <dbReference type="NCBI Taxonomy" id="1395513"/>
    <lineage>
        <taxon>Bacteria</taxon>
        <taxon>Bacillati</taxon>
        <taxon>Bacillota</taxon>
        <taxon>Bacilli</taxon>
        <taxon>Bacillales</taxon>
        <taxon>Sporolactobacillaceae</taxon>
        <taxon>Sporolactobacillus</taxon>
    </lineage>
</organism>
<dbReference type="EMBL" id="AWTC01000022">
    <property type="protein sequence ID" value="EST10504.1"/>
    <property type="molecule type" value="Genomic_DNA"/>
</dbReference>
<protein>
    <submittedName>
        <fullName evidence="2">Signal peptidase</fullName>
    </submittedName>
</protein>
<evidence type="ECO:0000313" key="2">
    <source>
        <dbReference type="EMBL" id="EST10504.1"/>
    </source>
</evidence>
<comment type="caution">
    <text evidence="2">The sequence shown here is derived from an EMBL/GenBank/DDBJ whole genome shotgun (WGS) entry which is preliminary data.</text>
</comment>
<keyword evidence="1" id="KW-1133">Transmembrane helix</keyword>
<name>V6J166_9BACL</name>
<reference evidence="2 3" key="1">
    <citation type="journal article" date="2013" name="Genome Announc.">
        <title>Genome Sequence of Sporolactobacillus laevolacticus DSM442, an Efficient Polymer-Grade D-Lactate Producer from Agricultural Waste Cottonseed as a Nitrogen Source.</title>
        <authorList>
            <person name="Wang H."/>
            <person name="Wang L."/>
            <person name="Ju J."/>
            <person name="Yu B."/>
            <person name="Ma Y."/>
        </authorList>
    </citation>
    <scope>NUCLEOTIDE SEQUENCE [LARGE SCALE GENOMIC DNA]</scope>
    <source>
        <strain evidence="2 3">DSM 442</strain>
    </source>
</reference>
<dbReference type="RefSeq" id="WP_023511582.1">
    <property type="nucleotide sequence ID" value="NZ_AWTC01000022.1"/>
</dbReference>
<sequence length="97" mass="11452">MKQARRSLIVVALLFLLFMLQQFGLIDPVINKLESIAWWVYLVVAGIIFSGYQAFSISRQDKEVDEEWVEQQGNVYMKRMDAEKKRRQSRKNPKAMQ</sequence>
<accession>V6J166</accession>
<evidence type="ECO:0000256" key="1">
    <source>
        <dbReference type="SAM" id="Phobius"/>
    </source>
</evidence>
<dbReference type="InterPro" id="IPR025428">
    <property type="entry name" value="Spore_YhaL"/>
</dbReference>
<dbReference type="Pfam" id="PF14147">
    <property type="entry name" value="Spore_YhaL"/>
    <property type="match status" value="1"/>
</dbReference>
<proteinExistence type="predicted"/>
<dbReference type="Proteomes" id="UP000018296">
    <property type="component" value="Unassembled WGS sequence"/>
</dbReference>
<feature type="transmembrane region" description="Helical" evidence="1">
    <location>
        <begin position="36"/>
        <end position="55"/>
    </location>
</feature>
<keyword evidence="3" id="KW-1185">Reference proteome</keyword>
<evidence type="ECO:0000313" key="3">
    <source>
        <dbReference type="Proteomes" id="UP000018296"/>
    </source>
</evidence>
<keyword evidence="1" id="KW-0472">Membrane</keyword>
<dbReference type="AlphaFoldDB" id="V6J166"/>
<dbReference type="STRING" id="1395513.P343_16915"/>